<evidence type="ECO:0000313" key="3">
    <source>
        <dbReference type="EMBL" id="TKJ04909.1"/>
    </source>
</evidence>
<dbReference type="InterPro" id="IPR002347">
    <property type="entry name" value="SDR_fam"/>
</dbReference>
<comment type="similarity">
    <text evidence="1">Belongs to the short-chain dehydrogenases/reductases (SDR) family.</text>
</comment>
<dbReference type="PANTHER" id="PTHR48107:SF16">
    <property type="entry name" value="NADPH-DEPENDENT ALDEHYDE REDUCTASE 1, CHLOROPLASTIC"/>
    <property type="match status" value="1"/>
</dbReference>
<name>A0A9X9ABI8_BACCE</name>
<dbReference type="GO" id="GO:0016614">
    <property type="term" value="F:oxidoreductase activity, acting on CH-OH group of donors"/>
    <property type="evidence" value="ECO:0007669"/>
    <property type="project" value="UniProtKB-ARBA"/>
</dbReference>
<dbReference type="InterPro" id="IPR036291">
    <property type="entry name" value="NAD(P)-bd_dom_sf"/>
</dbReference>
<dbReference type="SUPFAM" id="SSF51735">
    <property type="entry name" value="NAD(P)-binding Rossmann-fold domains"/>
    <property type="match status" value="1"/>
</dbReference>
<comment type="caution">
    <text evidence="3">The sequence shown here is derived from an EMBL/GenBank/DDBJ whole genome shotgun (WGS) entry which is preliminary data.</text>
</comment>
<dbReference type="Proteomes" id="UP000308444">
    <property type="component" value="Unassembled WGS sequence"/>
</dbReference>
<evidence type="ECO:0000256" key="1">
    <source>
        <dbReference type="ARBA" id="ARBA00006484"/>
    </source>
</evidence>
<reference evidence="3 4" key="1">
    <citation type="journal article" date="2019" name="Environ. Microbiol.">
        <title>An active ?-lactamase is a part of an orchestrated cell wall stress resistance network of Bacillus subtilis and related rhizosphere species.</title>
        <authorList>
            <person name="Bucher T."/>
            <person name="Keren-Paz A."/>
            <person name="Hausser J."/>
            <person name="Olender T."/>
            <person name="Cytryn E."/>
            <person name="Kolodkin-Gal I."/>
        </authorList>
    </citation>
    <scope>NUCLEOTIDE SEQUENCE [LARGE SCALE GENOMIC DNA]</scope>
    <source>
        <strain evidence="3 4">I32</strain>
    </source>
</reference>
<gene>
    <name evidence="3" type="ORF">FC695_10140</name>
</gene>
<sequence length="81" mass="8791">MPQQKNFITMPAQHQDKQPGIESLMSPLPQFEDPNYKGSEKLKGKNVLITGGDSGIGRAVSIAFAKEGANVAIAYLDEEED</sequence>
<evidence type="ECO:0000313" key="4">
    <source>
        <dbReference type="Proteomes" id="UP000308444"/>
    </source>
</evidence>
<dbReference type="PANTHER" id="PTHR48107">
    <property type="entry name" value="NADPH-DEPENDENT ALDEHYDE REDUCTASE-LIKE PROTEIN, CHLOROPLASTIC-RELATED"/>
    <property type="match status" value="1"/>
</dbReference>
<dbReference type="Gene3D" id="3.40.50.720">
    <property type="entry name" value="NAD(P)-binding Rossmann-like Domain"/>
    <property type="match status" value="1"/>
</dbReference>
<evidence type="ECO:0000256" key="2">
    <source>
        <dbReference type="ARBA" id="ARBA00023002"/>
    </source>
</evidence>
<organism evidence="3 4">
    <name type="scientific">Bacillus cereus</name>
    <dbReference type="NCBI Taxonomy" id="1396"/>
    <lineage>
        <taxon>Bacteria</taxon>
        <taxon>Bacillati</taxon>
        <taxon>Bacillota</taxon>
        <taxon>Bacilli</taxon>
        <taxon>Bacillales</taxon>
        <taxon>Bacillaceae</taxon>
        <taxon>Bacillus</taxon>
        <taxon>Bacillus cereus group</taxon>
    </lineage>
</organism>
<dbReference type="AlphaFoldDB" id="A0A9X9ABI8"/>
<keyword evidence="2" id="KW-0560">Oxidoreductase</keyword>
<feature type="non-terminal residue" evidence="3">
    <location>
        <position position="81"/>
    </location>
</feature>
<dbReference type="Pfam" id="PF00106">
    <property type="entry name" value="adh_short"/>
    <property type="match status" value="1"/>
</dbReference>
<proteinExistence type="inferred from homology"/>
<accession>A0A9X9ABI8</accession>
<dbReference type="EMBL" id="SZOH01000587">
    <property type="protein sequence ID" value="TKJ04909.1"/>
    <property type="molecule type" value="Genomic_DNA"/>
</dbReference>
<protein>
    <submittedName>
        <fullName evidence="3">SDR family NAD(P)-dependent oxidoreductase</fullName>
    </submittedName>
</protein>